<feature type="binding site" description="in other chain" evidence="8">
    <location>
        <begin position="180"/>
        <end position="181"/>
    </location>
    <ligand>
        <name>NADP(+)</name>
        <dbReference type="ChEBI" id="CHEBI:58349"/>
        <note>ligand shared between two neighboring subunits</note>
    </ligand>
</feature>
<feature type="binding site" evidence="8">
    <location>
        <begin position="286"/>
        <end position="290"/>
    </location>
    <ligand>
        <name>GMP</name>
        <dbReference type="ChEBI" id="CHEBI:58115"/>
    </ligand>
</feature>
<dbReference type="InterPro" id="IPR001093">
    <property type="entry name" value="IMP_DH_GMPRt"/>
</dbReference>
<feature type="binding site" description="in other chain" evidence="8">
    <location>
        <begin position="129"/>
        <end position="131"/>
    </location>
    <ligand>
        <name>NADP(+)</name>
        <dbReference type="ChEBI" id="CHEBI:58349"/>
        <note>ligand shared between two neighboring subunits</note>
    </ligand>
</feature>
<evidence type="ECO:0000256" key="5">
    <source>
        <dbReference type="ARBA" id="ARBA00023002"/>
    </source>
</evidence>
<dbReference type="PANTHER" id="PTHR43170:SF5">
    <property type="entry name" value="GMP REDUCTASE"/>
    <property type="match status" value="1"/>
</dbReference>
<feature type="domain" description="IMP dehydrogenase/GMP reductase" evidence="12">
    <location>
        <begin position="10"/>
        <end position="338"/>
    </location>
</feature>
<dbReference type="NCBIfam" id="TIGR01305">
    <property type="entry name" value="GMP_reduct_1"/>
    <property type="match status" value="1"/>
</dbReference>
<dbReference type="AlphaFoldDB" id="K3WS94"/>
<feature type="binding site" evidence="8">
    <location>
        <begin position="242"/>
        <end position="243"/>
    </location>
    <ligand>
        <name>GMP</name>
        <dbReference type="ChEBI" id="CHEBI:58115"/>
    </ligand>
</feature>
<dbReference type="HAMAP" id="MF_00596">
    <property type="entry name" value="GMP_reduct_type1"/>
    <property type="match status" value="1"/>
</dbReference>
<dbReference type="SUPFAM" id="SSF51412">
    <property type="entry name" value="Inosine monophosphate dehydrogenase (IMPDH)"/>
    <property type="match status" value="1"/>
</dbReference>
<dbReference type="Gene3D" id="3.20.20.70">
    <property type="entry name" value="Aldolase class I"/>
    <property type="match status" value="1"/>
</dbReference>
<dbReference type="InterPro" id="IPR013785">
    <property type="entry name" value="Aldolase_TIM"/>
</dbReference>
<feature type="active site" description="Thioimidate intermediate" evidence="8 9">
    <location>
        <position position="186"/>
    </location>
</feature>
<feature type="binding site" evidence="8">
    <location>
        <begin position="219"/>
        <end position="221"/>
    </location>
    <ligand>
        <name>GMP</name>
        <dbReference type="ChEBI" id="CHEBI:58115"/>
    </ligand>
</feature>
<feature type="binding site" evidence="8">
    <location>
        <position position="189"/>
    </location>
    <ligand>
        <name>K(+)</name>
        <dbReference type="ChEBI" id="CHEBI:29103"/>
    </ligand>
</feature>
<proteinExistence type="inferred from homology"/>
<dbReference type="FunFam" id="3.20.20.70:FF:000012">
    <property type="entry name" value="GMP reductase"/>
    <property type="match status" value="1"/>
</dbReference>
<dbReference type="Pfam" id="PF00478">
    <property type="entry name" value="IMPDH"/>
    <property type="match status" value="1"/>
</dbReference>
<dbReference type="SMART" id="SM01240">
    <property type="entry name" value="IMPDH"/>
    <property type="match status" value="1"/>
</dbReference>
<feature type="binding site" evidence="8">
    <location>
        <position position="186"/>
    </location>
    <ligand>
        <name>K(+)</name>
        <dbReference type="ChEBI" id="CHEBI:29103"/>
    </ligand>
</feature>
<comment type="subunit">
    <text evidence="8">Homotetramer.</text>
</comment>
<evidence type="ECO:0000256" key="8">
    <source>
        <dbReference type="HAMAP-Rule" id="MF_03195"/>
    </source>
</evidence>
<dbReference type="eggNOG" id="KOG2550">
    <property type="taxonomic scope" value="Eukaryota"/>
</dbReference>
<dbReference type="PIRSF" id="PIRSF000235">
    <property type="entry name" value="GMP_reductase"/>
    <property type="match status" value="1"/>
</dbReference>
<evidence type="ECO:0000256" key="7">
    <source>
        <dbReference type="ARBA" id="ARBA00048616"/>
    </source>
</evidence>
<feature type="binding site" description="in other chain" evidence="8">
    <location>
        <position position="78"/>
    </location>
    <ligand>
        <name>NADP(+)</name>
        <dbReference type="ChEBI" id="CHEBI:58349"/>
        <note>ligand shared between two neighboring subunits</note>
    </ligand>
</feature>
<evidence type="ECO:0000256" key="10">
    <source>
        <dbReference type="PIRSR" id="PIRSR000235-3"/>
    </source>
</evidence>
<reference evidence="13" key="3">
    <citation type="submission" date="2015-02" db="UniProtKB">
        <authorList>
            <consortium name="EnsemblProtists"/>
        </authorList>
    </citation>
    <scope>IDENTIFICATION</scope>
    <source>
        <strain evidence="13">DAOM BR144</strain>
    </source>
</reference>
<dbReference type="InParanoid" id="K3WS94"/>
<evidence type="ECO:0000313" key="13">
    <source>
        <dbReference type="EnsemblProtists" id="PYU1_T007838"/>
    </source>
</evidence>
<evidence type="ECO:0000256" key="3">
    <source>
        <dbReference type="ARBA" id="ARBA00022857"/>
    </source>
</evidence>
<comment type="function">
    <text evidence="6 8 11">Catalyzes the irreversible NADPH-dependent deamination of GMP to IMP. It functions in the conversion of nucleobase, nucleoside and nucleotide derivatives of G to A nucleotides, and in maintaining the intracellular balance of A and G nucleotides.</text>
</comment>
<evidence type="ECO:0000256" key="2">
    <source>
        <dbReference type="ARBA" id="ARBA00022723"/>
    </source>
</evidence>
<dbReference type="Proteomes" id="UP000019132">
    <property type="component" value="Unassembled WGS sequence"/>
</dbReference>
<keyword evidence="5 8" id="KW-0560">Oxidoreductase</keyword>
<feature type="binding site" evidence="8">
    <location>
        <begin position="314"/>
        <end position="317"/>
    </location>
    <ligand>
        <name>NADP(+)</name>
        <dbReference type="ChEBI" id="CHEBI:58349"/>
        <note>ligand shared between two neighboring subunits</note>
    </ligand>
</feature>
<dbReference type="GO" id="GO:1902560">
    <property type="term" value="C:GMP reductase complex"/>
    <property type="evidence" value="ECO:0007669"/>
    <property type="project" value="InterPro"/>
</dbReference>
<dbReference type="OMA" id="AYKEYFG"/>
<evidence type="ECO:0000313" key="14">
    <source>
        <dbReference type="Proteomes" id="UP000019132"/>
    </source>
</evidence>
<feature type="binding site" evidence="8">
    <location>
        <begin position="26"/>
        <end position="27"/>
    </location>
    <ligand>
        <name>NADP(+)</name>
        <dbReference type="ChEBI" id="CHEBI:58349"/>
        <note>ligand shared between two neighboring subunits</note>
    </ligand>
</feature>
<dbReference type="GO" id="GO:0006163">
    <property type="term" value="P:purine nucleotide metabolic process"/>
    <property type="evidence" value="ECO:0007669"/>
    <property type="project" value="UniProtKB-UniRule"/>
</dbReference>
<dbReference type="CDD" id="cd00381">
    <property type="entry name" value="IMPDH"/>
    <property type="match status" value="1"/>
</dbReference>
<reference evidence="14" key="1">
    <citation type="journal article" date="2010" name="Genome Biol.">
        <title>Genome sequence of the necrotrophic plant pathogen Pythium ultimum reveals original pathogenicity mechanisms and effector repertoire.</title>
        <authorList>
            <person name="Levesque C.A."/>
            <person name="Brouwer H."/>
            <person name="Cano L."/>
            <person name="Hamilton J.P."/>
            <person name="Holt C."/>
            <person name="Huitema E."/>
            <person name="Raffaele S."/>
            <person name="Robideau G.P."/>
            <person name="Thines M."/>
            <person name="Win J."/>
            <person name="Zerillo M.M."/>
            <person name="Beakes G.W."/>
            <person name="Boore J.L."/>
            <person name="Busam D."/>
            <person name="Dumas B."/>
            <person name="Ferriera S."/>
            <person name="Fuerstenberg S.I."/>
            <person name="Gachon C.M."/>
            <person name="Gaulin E."/>
            <person name="Govers F."/>
            <person name="Grenville-Briggs L."/>
            <person name="Horner N."/>
            <person name="Hostetler J."/>
            <person name="Jiang R.H."/>
            <person name="Johnson J."/>
            <person name="Krajaejun T."/>
            <person name="Lin H."/>
            <person name="Meijer H.J."/>
            <person name="Moore B."/>
            <person name="Morris P."/>
            <person name="Phuntmart V."/>
            <person name="Puiu D."/>
            <person name="Shetty J."/>
            <person name="Stajich J.E."/>
            <person name="Tripathy S."/>
            <person name="Wawra S."/>
            <person name="van West P."/>
            <person name="Whitty B.R."/>
            <person name="Coutinho P.M."/>
            <person name="Henrissat B."/>
            <person name="Martin F."/>
            <person name="Thomas P.D."/>
            <person name="Tyler B.M."/>
            <person name="De Vries R.P."/>
            <person name="Kamoun S."/>
            <person name="Yandell M."/>
            <person name="Tisserat N."/>
            <person name="Buell C.R."/>
        </authorList>
    </citation>
    <scope>NUCLEOTIDE SEQUENCE</scope>
    <source>
        <strain evidence="14">DAOM:BR144</strain>
    </source>
</reference>
<dbReference type="PROSITE" id="PS00487">
    <property type="entry name" value="IMP_DH_GMP_RED"/>
    <property type="match status" value="1"/>
</dbReference>
<dbReference type="EMBL" id="GL376617">
    <property type="status" value="NOT_ANNOTATED_CDS"/>
    <property type="molecule type" value="Genomic_DNA"/>
</dbReference>
<protein>
    <recommendedName>
        <fullName evidence="8">GMP reductase</fullName>
        <shortName evidence="8">GMPR</shortName>
        <ecNumber evidence="8">1.7.1.7</ecNumber>
    </recommendedName>
    <alternativeName>
        <fullName evidence="8">Guanosine 5'-monophosphate oxidoreductase</fullName>
        <shortName evidence="8">Guanosine monophosphate reductase</shortName>
    </alternativeName>
</protein>
<dbReference type="STRING" id="431595.K3WS94"/>
<dbReference type="GO" id="GO:0046872">
    <property type="term" value="F:metal ion binding"/>
    <property type="evidence" value="ECO:0007669"/>
    <property type="project" value="UniProtKB-KW"/>
</dbReference>
<evidence type="ECO:0000259" key="12">
    <source>
        <dbReference type="Pfam" id="PF00478"/>
    </source>
</evidence>
<dbReference type="InterPro" id="IPR050139">
    <property type="entry name" value="GMP_reductase"/>
</dbReference>
<dbReference type="NCBIfam" id="NF003470">
    <property type="entry name" value="PRK05096.1"/>
    <property type="match status" value="1"/>
</dbReference>
<comment type="catalytic activity">
    <reaction evidence="7 8 11">
        <text>IMP + NH4(+) + NADP(+) = GMP + NADPH + 2 H(+)</text>
        <dbReference type="Rhea" id="RHEA:17185"/>
        <dbReference type="ChEBI" id="CHEBI:15378"/>
        <dbReference type="ChEBI" id="CHEBI:28938"/>
        <dbReference type="ChEBI" id="CHEBI:57783"/>
        <dbReference type="ChEBI" id="CHEBI:58053"/>
        <dbReference type="ChEBI" id="CHEBI:58115"/>
        <dbReference type="ChEBI" id="CHEBI:58349"/>
        <dbReference type="EC" id="1.7.1.7"/>
    </reaction>
</comment>
<dbReference type="InterPro" id="IPR015875">
    <property type="entry name" value="IMP_DH/GMP_Rdtase_CS"/>
</dbReference>
<comment type="similarity">
    <text evidence="8">Belongs to the IMPDH/GMPR family. GuaC type 1 subfamily.</text>
</comment>
<keyword evidence="4 8" id="KW-0630">Potassium</keyword>
<keyword evidence="1 8" id="KW-0659">Purine metabolism</keyword>
<name>K3WS94_GLOUD</name>
<feature type="binding site" evidence="8 10">
    <location>
        <position position="181"/>
    </location>
    <ligand>
        <name>K(+)</name>
        <dbReference type="ChEBI" id="CHEBI:29103"/>
    </ligand>
</feature>
<evidence type="ECO:0000256" key="1">
    <source>
        <dbReference type="ARBA" id="ARBA00022631"/>
    </source>
</evidence>
<dbReference type="GO" id="GO:0003920">
    <property type="term" value="F:GMP reductase activity"/>
    <property type="evidence" value="ECO:0007669"/>
    <property type="project" value="UniProtKB-UniRule"/>
</dbReference>
<accession>K3WS94</accession>
<keyword evidence="3 8" id="KW-0521">NADP</keyword>
<evidence type="ECO:0000256" key="6">
    <source>
        <dbReference type="ARBA" id="ARBA00037691"/>
    </source>
</evidence>
<evidence type="ECO:0000256" key="9">
    <source>
        <dbReference type="PIRSR" id="PIRSR000235-1"/>
    </source>
</evidence>
<feature type="binding site" description="in other chain" evidence="8">
    <location>
        <begin position="285"/>
        <end position="286"/>
    </location>
    <ligand>
        <name>NADP(+)</name>
        <dbReference type="ChEBI" id="CHEBI:58349"/>
        <note>ligand shared between two neighboring subunits</note>
    </ligand>
</feature>
<feature type="binding site" description="in other chain" evidence="8">
    <location>
        <position position="269"/>
    </location>
    <ligand>
        <name>NADP(+)</name>
        <dbReference type="ChEBI" id="CHEBI:58349"/>
        <note>ligand shared between two neighboring subunits</note>
    </ligand>
</feature>
<keyword evidence="2 8" id="KW-0479">Metal-binding</keyword>
<feature type="active site" description="Proton donor/acceptor" evidence="8">
    <location>
        <position position="188"/>
    </location>
</feature>
<feature type="binding site" evidence="8 10">
    <location>
        <position position="183"/>
    </location>
    <ligand>
        <name>K(+)</name>
        <dbReference type="ChEBI" id="CHEBI:29103"/>
    </ligand>
</feature>
<dbReference type="GO" id="GO:0006144">
    <property type="term" value="P:purine nucleobase metabolic process"/>
    <property type="evidence" value="ECO:0007669"/>
    <property type="project" value="UniProtKB-KW"/>
</dbReference>
<reference evidence="14" key="2">
    <citation type="submission" date="2010-04" db="EMBL/GenBank/DDBJ databases">
        <authorList>
            <person name="Buell R."/>
            <person name="Hamilton J."/>
            <person name="Hostetler J."/>
        </authorList>
    </citation>
    <scope>NUCLEOTIDE SEQUENCE [LARGE SCALE GENOMIC DNA]</scope>
    <source>
        <strain evidence="14">DAOM:BR144</strain>
    </source>
</reference>
<evidence type="ECO:0000256" key="4">
    <source>
        <dbReference type="ARBA" id="ARBA00022958"/>
    </source>
</evidence>
<organism evidence="13 14">
    <name type="scientific">Globisporangium ultimum (strain ATCC 200006 / CBS 805.95 / DAOM BR144)</name>
    <name type="common">Pythium ultimum</name>
    <dbReference type="NCBI Taxonomy" id="431595"/>
    <lineage>
        <taxon>Eukaryota</taxon>
        <taxon>Sar</taxon>
        <taxon>Stramenopiles</taxon>
        <taxon>Oomycota</taxon>
        <taxon>Peronosporomycetes</taxon>
        <taxon>Pythiales</taxon>
        <taxon>Pythiaceae</taxon>
        <taxon>Globisporangium</taxon>
    </lineage>
</organism>
<sequence>MPRIETEIRLDFKDVLIRPKRSTLKSRSQVDVTRKFTFRNSKQTWTGVPVIAANMDTVGTFEVAIELAKFQFITCVHKHYTAEDWSEFAAKNPDVLPTVAVSAGSSAADIEKTTAILKAHPTIRFICLDVANGYSEFFVQAVKDVRALFPEHTIIAGNVVTGEMVEELLLSGADIIKVGIGPGSVCTTRKQTGVGYPQLSAVLECADAAHGLNGHVISDGGCTCPGDVSKAFGAGADFVMLGGMLAGHDESGGEKIEINGKFFKKFYGMSSSEAMHKHAGGVAEYRASEGKSVTVPYRGPVAGTAKEILGGVRSTCTYVGASQLRELSKRTTFIRVSQQLNEVFGRAPNEMEQNNAQAAKKQKV</sequence>
<keyword evidence="14" id="KW-1185">Reference proteome</keyword>
<dbReference type="EC" id="1.7.1.7" evidence="8"/>
<dbReference type="VEuPathDB" id="FungiDB:PYU1_G007822"/>
<dbReference type="PANTHER" id="PTHR43170">
    <property type="entry name" value="GMP REDUCTASE"/>
    <property type="match status" value="1"/>
</dbReference>
<dbReference type="EnsemblProtists" id="PYU1_T007838">
    <property type="protein sequence ID" value="PYU1_T007838"/>
    <property type="gene ID" value="PYU1_G007822"/>
</dbReference>
<feature type="binding site" evidence="8">
    <location>
        <begin position="268"/>
        <end position="270"/>
    </location>
    <ligand>
        <name>GMP</name>
        <dbReference type="ChEBI" id="CHEBI:58115"/>
    </ligand>
</feature>
<dbReference type="InterPro" id="IPR005993">
    <property type="entry name" value="GMPR"/>
</dbReference>
<evidence type="ECO:0000256" key="11">
    <source>
        <dbReference type="RuleBase" id="RU003929"/>
    </source>
</evidence>
<dbReference type="HOGENOM" id="CLU_022552_5_3_1"/>